<protein>
    <submittedName>
        <fullName evidence="1">Uncharacterized protein</fullName>
    </submittedName>
</protein>
<dbReference type="STRING" id="1121306.SAMN02745196_02443"/>
<proteinExistence type="predicted"/>
<organism evidence="1 2">
    <name type="scientific">Clostridium collagenovorans DSM 3089</name>
    <dbReference type="NCBI Taxonomy" id="1121306"/>
    <lineage>
        <taxon>Bacteria</taxon>
        <taxon>Bacillati</taxon>
        <taxon>Bacillota</taxon>
        <taxon>Clostridia</taxon>
        <taxon>Eubacteriales</taxon>
        <taxon>Clostridiaceae</taxon>
        <taxon>Clostridium</taxon>
    </lineage>
</organism>
<reference evidence="1 2" key="1">
    <citation type="submission" date="2016-11" db="EMBL/GenBank/DDBJ databases">
        <authorList>
            <person name="Jaros S."/>
            <person name="Januszkiewicz K."/>
            <person name="Wedrychowicz H."/>
        </authorList>
    </citation>
    <scope>NUCLEOTIDE SEQUENCE [LARGE SCALE GENOMIC DNA]</scope>
    <source>
        <strain evidence="1 2">DSM 3089</strain>
    </source>
</reference>
<accession>A0A1M5XTB5</accession>
<dbReference type="AlphaFoldDB" id="A0A1M5XTB5"/>
<name>A0A1M5XTB5_9CLOT</name>
<dbReference type="RefSeq" id="WP_072832291.1">
    <property type="nucleotide sequence ID" value="NZ_FQXP01000009.1"/>
</dbReference>
<gene>
    <name evidence="1" type="ORF">SAMN02745196_02443</name>
</gene>
<dbReference type="EMBL" id="FQXP01000009">
    <property type="protein sequence ID" value="SHI02774.1"/>
    <property type="molecule type" value="Genomic_DNA"/>
</dbReference>
<dbReference type="Proteomes" id="UP000184526">
    <property type="component" value="Unassembled WGS sequence"/>
</dbReference>
<keyword evidence="2" id="KW-1185">Reference proteome</keyword>
<evidence type="ECO:0000313" key="2">
    <source>
        <dbReference type="Proteomes" id="UP000184526"/>
    </source>
</evidence>
<sequence>MLGNAVTVRNGIAHEENVNIQDFSDEFKCIALLSKDIIAKKYFNELYKKIAIDSRIEIL</sequence>
<evidence type="ECO:0000313" key="1">
    <source>
        <dbReference type="EMBL" id="SHI02774.1"/>
    </source>
</evidence>